<gene>
    <name evidence="3" type="ORF">LMI_1535</name>
    <name evidence="4" type="ORF">SAMN02982997_00956</name>
</gene>
<evidence type="ECO:0000313" key="5">
    <source>
        <dbReference type="Proteomes" id="UP000032414"/>
    </source>
</evidence>
<dbReference type="EMBL" id="LN614830">
    <property type="protein sequence ID" value="CEG60839.1"/>
    <property type="molecule type" value="Genomic_DNA"/>
</dbReference>
<reference evidence="4 6" key="3">
    <citation type="submission" date="2016-10" db="EMBL/GenBank/DDBJ databases">
        <authorList>
            <person name="Varghese N."/>
            <person name="Submissions S."/>
        </authorList>
    </citation>
    <scope>NUCLEOTIDE SEQUENCE [LARGE SCALE GENOMIC DNA]</scope>
    <source>
        <strain evidence="4 6">ATCC 33218</strain>
    </source>
</reference>
<dbReference type="KEGG" id="tmc:LMI_1535"/>
<feature type="domain" description="CsbD-like" evidence="2">
    <location>
        <begin position="6"/>
        <end position="56"/>
    </location>
</feature>
<dbReference type="HOGENOM" id="CLU_135567_4_4_6"/>
<dbReference type="PANTHER" id="PTHR34977">
    <property type="entry name" value="UPF0337 PROTEIN YJBJ"/>
    <property type="match status" value="1"/>
</dbReference>
<evidence type="ECO:0000313" key="6">
    <source>
        <dbReference type="Proteomes" id="UP000182998"/>
    </source>
</evidence>
<accession>A0A098GED7</accession>
<comment type="similarity">
    <text evidence="1">Belongs to the UPF0337 (CsbD) family.</text>
</comment>
<dbReference type="Gene3D" id="1.10.1470.10">
    <property type="entry name" value="YjbJ"/>
    <property type="match status" value="1"/>
</dbReference>
<dbReference type="PIRSF" id="PIRSF039008">
    <property type="entry name" value="YjbJ"/>
    <property type="match status" value="1"/>
</dbReference>
<dbReference type="Proteomes" id="UP000032414">
    <property type="component" value="Chromosome I"/>
</dbReference>
<dbReference type="PANTHER" id="PTHR34977:SF1">
    <property type="entry name" value="UPF0337 PROTEIN YJBJ"/>
    <property type="match status" value="1"/>
</dbReference>
<dbReference type="EMBL" id="FMVN01000004">
    <property type="protein sequence ID" value="SCY14792.1"/>
    <property type="molecule type" value="Genomic_DNA"/>
</dbReference>
<organism evidence="3 5">
    <name type="scientific">Legionella micdadei</name>
    <name type="common">Tatlockia micdadei</name>
    <dbReference type="NCBI Taxonomy" id="451"/>
    <lineage>
        <taxon>Bacteria</taxon>
        <taxon>Pseudomonadati</taxon>
        <taxon>Pseudomonadota</taxon>
        <taxon>Gammaproteobacteria</taxon>
        <taxon>Legionellales</taxon>
        <taxon>Legionellaceae</taxon>
        <taxon>Legionella</taxon>
    </lineage>
</organism>
<evidence type="ECO:0000313" key="4">
    <source>
        <dbReference type="EMBL" id="SCY14792.1"/>
    </source>
</evidence>
<protein>
    <submittedName>
        <fullName evidence="4">Uncharacterized conserved protein YjbJ, UPF0337 family</fullName>
    </submittedName>
</protein>
<dbReference type="InterPro" id="IPR008462">
    <property type="entry name" value="CsbD"/>
</dbReference>
<dbReference type="Pfam" id="PF05532">
    <property type="entry name" value="CsbD"/>
    <property type="match status" value="1"/>
</dbReference>
<dbReference type="InterPro" id="IPR026042">
    <property type="entry name" value="YjbJ"/>
</dbReference>
<evidence type="ECO:0000313" key="3">
    <source>
        <dbReference type="EMBL" id="CEG60839.1"/>
    </source>
</evidence>
<evidence type="ECO:0000259" key="2">
    <source>
        <dbReference type="Pfam" id="PF05532"/>
    </source>
</evidence>
<dbReference type="STRING" id="451.B6N58_07905"/>
<evidence type="ECO:0000256" key="1">
    <source>
        <dbReference type="ARBA" id="ARBA00009129"/>
    </source>
</evidence>
<dbReference type="SUPFAM" id="SSF69047">
    <property type="entry name" value="Hypothetical protein YjbJ"/>
    <property type="match status" value="1"/>
</dbReference>
<dbReference type="InterPro" id="IPR036629">
    <property type="entry name" value="YjbJ_sf"/>
</dbReference>
<dbReference type="AlphaFoldDB" id="A0A098GED7"/>
<dbReference type="OrthoDB" id="9796058at2"/>
<keyword evidence="6" id="KW-1185">Reference proteome</keyword>
<proteinExistence type="inferred from homology"/>
<reference evidence="3" key="1">
    <citation type="submission" date="2014-09" db="EMBL/GenBank/DDBJ databases">
        <authorList>
            <person name="GOMEZ-VALERO Laura"/>
        </authorList>
    </citation>
    <scope>NUCLEOTIDE SEQUENCE</scope>
    <source>
        <strain evidence="3">ATCC33218</strain>
    </source>
</reference>
<dbReference type="Proteomes" id="UP000182998">
    <property type="component" value="Unassembled WGS sequence"/>
</dbReference>
<reference evidence="5" key="2">
    <citation type="submission" date="2014-09" db="EMBL/GenBank/DDBJ databases">
        <authorList>
            <person name="Gomez-Valero L."/>
        </authorList>
    </citation>
    <scope>NUCLEOTIDE SEQUENCE [LARGE SCALE GENOMIC DNA]</scope>
    <source>
        <strain evidence="5">ATCC33218</strain>
    </source>
</reference>
<dbReference type="RefSeq" id="WP_045099184.1">
    <property type="nucleotide sequence ID" value="NZ_CP020614.1"/>
</dbReference>
<dbReference type="PATRIC" id="fig|451.8.peg.2098"/>
<name>A0A098GED7_LEGMI</name>
<dbReference type="InterPro" id="IPR050423">
    <property type="entry name" value="UPF0337_stress_rsp"/>
</dbReference>
<sequence length="64" mass="7758">MNREMLSGKWDEVRGMLKKQWGKLTDNDLEEIRGDNLKLFGKLKQHYGLTKEQIEKELERMKRH</sequence>